<gene>
    <name evidence="4" type="ORF">UFOPK1762_01021</name>
    <name evidence="5" type="ORF">UFOPK1906_00629</name>
    <name evidence="6" type="ORF">UFOPK2969_00372</name>
    <name evidence="2" type="ORF">UFOPK3331_01116</name>
    <name evidence="7" type="ORF">UFOPK3785_00602</name>
    <name evidence="3" type="ORF">UFOPK4201_00153</name>
    <name evidence="8" type="ORF">UFOPK4371_01329</name>
</gene>
<dbReference type="InterPro" id="IPR016039">
    <property type="entry name" value="Thiolase-like"/>
</dbReference>
<evidence type="ECO:0000313" key="6">
    <source>
        <dbReference type="EMBL" id="CAB4785367.1"/>
    </source>
</evidence>
<feature type="domain" description="Thiolase C-terminal" evidence="1">
    <location>
        <begin position="255"/>
        <end position="384"/>
    </location>
</feature>
<dbReference type="EMBL" id="CAFAAD010000017">
    <property type="protein sequence ID" value="CAB4785367.1"/>
    <property type="molecule type" value="Genomic_DNA"/>
</dbReference>
<evidence type="ECO:0000313" key="4">
    <source>
        <dbReference type="EMBL" id="CAB4586271.1"/>
    </source>
</evidence>
<dbReference type="GO" id="GO:0016747">
    <property type="term" value="F:acyltransferase activity, transferring groups other than amino-acyl groups"/>
    <property type="evidence" value="ECO:0007669"/>
    <property type="project" value="InterPro"/>
</dbReference>
<protein>
    <submittedName>
        <fullName evidence="5">Unannotated protein</fullName>
    </submittedName>
</protein>
<organism evidence="5">
    <name type="scientific">freshwater metagenome</name>
    <dbReference type="NCBI Taxonomy" id="449393"/>
    <lineage>
        <taxon>unclassified sequences</taxon>
        <taxon>metagenomes</taxon>
        <taxon>ecological metagenomes</taxon>
    </lineage>
</organism>
<evidence type="ECO:0000313" key="7">
    <source>
        <dbReference type="EMBL" id="CAB4947337.1"/>
    </source>
</evidence>
<dbReference type="PIRSF" id="PIRSF000429">
    <property type="entry name" value="Ac-CoA_Ac_transf"/>
    <property type="match status" value="1"/>
</dbReference>
<evidence type="ECO:0000259" key="1">
    <source>
        <dbReference type="Pfam" id="PF22691"/>
    </source>
</evidence>
<evidence type="ECO:0000313" key="3">
    <source>
        <dbReference type="EMBL" id="CAB4370350.1"/>
    </source>
</evidence>
<evidence type="ECO:0000313" key="5">
    <source>
        <dbReference type="EMBL" id="CAB4619330.1"/>
    </source>
</evidence>
<dbReference type="EMBL" id="CAESAL010000036">
    <property type="protein sequence ID" value="CAB4342409.1"/>
    <property type="molecule type" value="Genomic_DNA"/>
</dbReference>
<proteinExistence type="predicted"/>
<dbReference type="EMBL" id="CAEUNJ010000004">
    <property type="protein sequence ID" value="CAB4370350.1"/>
    <property type="molecule type" value="Genomic_DNA"/>
</dbReference>
<dbReference type="EMBL" id="CAEZVC010000027">
    <property type="protein sequence ID" value="CAB4619330.1"/>
    <property type="molecule type" value="Genomic_DNA"/>
</dbReference>
<dbReference type="InterPro" id="IPR055140">
    <property type="entry name" value="Thiolase_C_2"/>
</dbReference>
<dbReference type="PANTHER" id="PTHR42870:SF1">
    <property type="entry name" value="NON-SPECIFIC LIPID-TRANSFER PROTEIN-LIKE 2"/>
    <property type="match status" value="1"/>
</dbReference>
<dbReference type="PANTHER" id="PTHR42870">
    <property type="entry name" value="ACETYL-COA C-ACETYLTRANSFERASE"/>
    <property type="match status" value="1"/>
</dbReference>
<dbReference type="AlphaFoldDB" id="A0A6J6I1B5"/>
<sequence length="389" mass="40913">MSGTHPFRDRTAIAGIGRTDYSKNSGVSTLTLALRAIRAALDDAGLATSDVDGVACHRVGDSVQATIVAQSLGIKDIRFHLDLFGGGSQSAWTVGLAAQAVAAGVADCIVCWRSINARSGFRMGGTGRAAPDSIEFQYQSPYWLATPPQQFAMYGRAYMDKYGVTAEDLGRVAISQREFATLNPRAMMQAPLSMDDYLESRMIVEPFRLFDCCLETDAAVAVVVTSTERARTLRQRPVLVSSAACGGGHTLYSNGRDDLSTSGAAQLAPRLFDAAEMSPSDIDVAELYDAFTPLVLLQLEDYGFAAKGEGAALVAAGSTSLGGSLPVNTHGGHLSEGYVHGLNHLAEAVDQLRGDAGPRQTDGAEVALVTGQPGYVAGTSSALILRADK</sequence>
<accession>A0A6J6I1B5</accession>
<name>A0A6J6I1B5_9ZZZZ</name>
<dbReference type="CDD" id="cd00829">
    <property type="entry name" value="SCP-x_thiolase"/>
    <property type="match status" value="1"/>
</dbReference>
<dbReference type="EMBL" id="CAFBRD010000082">
    <property type="protein sequence ID" value="CAB5078077.1"/>
    <property type="molecule type" value="Genomic_DNA"/>
</dbReference>
<dbReference type="EMBL" id="CAEZTY010000033">
    <property type="protein sequence ID" value="CAB4586271.1"/>
    <property type="molecule type" value="Genomic_DNA"/>
</dbReference>
<dbReference type="SUPFAM" id="SSF53901">
    <property type="entry name" value="Thiolase-like"/>
    <property type="match status" value="2"/>
</dbReference>
<evidence type="ECO:0000313" key="2">
    <source>
        <dbReference type="EMBL" id="CAB4342409.1"/>
    </source>
</evidence>
<dbReference type="Gene3D" id="3.40.47.10">
    <property type="match status" value="1"/>
</dbReference>
<dbReference type="EMBL" id="CAFBNJ010000022">
    <property type="protein sequence ID" value="CAB4947337.1"/>
    <property type="molecule type" value="Genomic_DNA"/>
</dbReference>
<reference evidence="5" key="1">
    <citation type="submission" date="2020-05" db="EMBL/GenBank/DDBJ databases">
        <authorList>
            <person name="Chiriac C."/>
            <person name="Salcher M."/>
            <person name="Ghai R."/>
            <person name="Kavagutti S V."/>
        </authorList>
    </citation>
    <scope>NUCLEOTIDE SEQUENCE</scope>
</reference>
<evidence type="ECO:0000313" key="8">
    <source>
        <dbReference type="EMBL" id="CAB5078077.1"/>
    </source>
</evidence>
<dbReference type="Pfam" id="PF22691">
    <property type="entry name" value="Thiolase_C_1"/>
    <property type="match status" value="1"/>
</dbReference>
<dbReference type="InterPro" id="IPR002155">
    <property type="entry name" value="Thiolase"/>
</dbReference>